<organism evidence="3">
    <name type="scientific">marine sediment metagenome</name>
    <dbReference type="NCBI Taxonomy" id="412755"/>
    <lineage>
        <taxon>unclassified sequences</taxon>
        <taxon>metagenomes</taxon>
        <taxon>ecological metagenomes</taxon>
    </lineage>
</organism>
<keyword evidence="1" id="KW-0472">Membrane</keyword>
<dbReference type="PANTHER" id="PTHR42709">
    <property type="entry name" value="ALKALINE PHOSPHATASE LIKE PROTEIN"/>
    <property type="match status" value="1"/>
</dbReference>
<keyword evidence="1" id="KW-0812">Transmembrane</keyword>
<feature type="domain" description="VTT" evidence="2">
    <location>
        <begin position="41"/>
        <end position="142"/>
    </location>
</feature>
<evidence type="ECO:0000259" key="2">
    <source>
        <dbReference type="Pfam" id="PF09335"/>
    </source>
</evidence>
<proteinExistence type="predicted"/>
<protein>
    <recommendedName>
        <fullName evidence="2">VTT domain-containing protein</fullName>
    </recommendedName>
</protein>
<feature type="transmembrane region" description="Helical" evidence="1">
    <location>
        <begin position="43"/>
        <end position="72"/>
    </location>
</feature>
<sequence>MIEHLAQYGYGGLFLASFLAATLLPLGSEVILSLMLLQGLSPALLVTFATAGNVLGSIVNYAIGYWGGTALIKRFFSLSDQQLLKTERRYRKYGVFSLLFAWVPVIGDPLTVIAGLLRIPIVWFFTLVLIGKLSRYLIISYITLNS</sequence>
<dbReference type="AlphaFoldDB" id="A0A0F9MWP2"/>
<gene>
    <name evidence="3" type="ORF">LCGC14_1333630</name>
</gene>
<dbReference type="InterPro" id="IPR032816">
    <property type="entry name" value="VTT_dom"/>
</dbReference>
<feature type="transmembrane region" description="Helical" evidence="1">
    <location>
        <begin position="12"/>
        <end position="37"/>
    </location>
</feature>
<evidence type="ECO:0000256" key="1">
    <source>
        <dbReference type="SAM" id="Phobius"/>
    </source>
</evidence>
<feature type="transmembrane region" description="Helical" evidence="1">
    <location>
        <begin position="121"/>
        <end position="144"/>
    </location>
</feature>
<reference evidence="3" key="1">
    <citation type="journal article" date="2015" name="Nature">
        <title>Complex archaea that bridge the gap between prokaryotes and eukaryotes.</title>
        <authorList>
            <person name="Spang A."/>
            <person name="Saw J.H."/>
            <person name="Jorgensen S.L."/>
            <person name="Zaremba-Niedzwiedzka K."/>
            <person name="Martijn J."/>
            <person name="Lind A.E."/>
            <person name="van Eijk R."/>
            <person name="Schleper C."/>
            <person name="Guy L."/>
            <person name="Ettema T.J."/>
        </authorList>
    </citation>
    <scope>NUCLEOTIDE SEQUENCE</scope>
</reference>
<dbReference type="Pfam" id="PF09335">
    <property type="entry name" value="VTT_dom"/>
    <property type="match status" value="1"/>
</dbReference>
<dbReference type="PANTHER" id="PTHR42709:SF4">
    <property type="entry name" value="INNER MEMBRANE PROTEIN YQAA"/>
    <property type="match status" value="1"/>
</dbReference>
<accession>A0A0F9MWP2</accession>
<name>A0A0F9MWP2_9ZZZZ</name>
<evidence type="ECO:0000313" key="3">
    <source>
        <dbReference type="EMBL" id="KKM81060.1"/>
    </source>
</evidence>
<comment type="caution">
    <text evidence="3">The sequence shown here is derived from an EMBL/GenBank/DDBJ whole genome shotgun (WGS) entry which is preliminary data.</text>
</comment>
<dbReference type="InterPro" id="IPR051311">
    <property type="entry name" value="DedA_domain"/>
</dbReference>
<dbReference type="EMBL" id="LAZR01008084">
    <property type="protein sequence ID" value="KKM81060.1"/>
    <property type="molecule type" value="Genomic_DNA"/>
</dbReference>
<keyword evidence="1" id="KW-1133">Transmembrane helix</keyword>
<feature type="transmembrane region" description="Helical" evidence="1">
    <location>
        <begin position="93"/>
        <end position="115"/>
    </location>
</feature>